<keyword evidence="8" id="KW-0732">Signal</keyword>
<evidence type="ECO:0000259" key="9">
    <source>
        <dbReference type="Pfam" id="PF20684"/>
    </source>
</evidence>
<dbReference type="Pfam" id="PF20684">
    <property type="entry name" value="Fung_rhodopsin"/>
    <property type="match status" value="1"/>
</dbReference>
<feature type="domain" description="Rhodopsin" evidence="9">
    <location>
        <begin position="40"/>
        <end position="288"/>
    </location>
</feature>
<evidence type="ECO:0000313" key="12">
    <source>
        <dbReference type="Proteomes" id="UP000006039"/>
    </source>
</evidence>
<dbReference type="PANTHER" id="PTHR33048:SF143">
    <property type="entry name" value="EXTRACELLULAR MEMBRANE PROTEIN CFEM DOMAIN-CONTAINING PROTEIN-RELATED"/>
    <property type="match status" value="1"/>
</dbReference>
<feature type="compositionally biased region" description="Low complexity" evidence="6">
    <location>
        <begin position="301"/>
        <end position="313"/>
    </location>
</feature>
<feature type="region of interest" description="Disordered" evidence="6">
    <location>
        <begin position="301"/>
        <end position="350"/>
    </location>
</feature>
<keyword evidence="12" id="KW-1185">Reference proteome</keyword>
<feature type="chain" id="PRO_5015094811" description="Rhodopsin domain-containing protein" evidence="8">
    <location>
        <begin position="18"/>
        <end position="447"/>
    </location>
</feature>
<dbReference type="PANTHER" id="PTHR33048">
    <property type="entry name" value="PTH11-LIKE INTEGRAL MEMBRANE PROTEIN (AFU_ORTHOLOGUE AFUA_5G11245)"/>
    <property type="match status" value="1"/>
</dbReference>
<evidence type="ECO:0000256" key="5">
    <source>
        <dbReference type="ARBA" id="ARBA00038359"/>
    </source>
</evidence>
<sequence length="447" mass="48016">MFALALLAIIVRLVVRACWLRSRATANSGWRMSKPNLSLLDLGDLLIVLALCGLAVTTFTDSLPLSSQGQTARVPVGVDVWTLSPELLYMFGFWLLIWEVLYFATMSLIKTALCLLFLRIFPRHGRHSATIRIPPCGLPFRPVAWATLATNVIAGVAFLILCLVQCFPLSYTWTSWDKESGGHCVLDPGLLSWSNAIFAIAMDAWMLFLPLSQIPKMNMGIERKLGMVFMFCLGTLATVVSILRLFSLARSERSTNFTRDILGLVLLSSIEMSAGIICACLPSLRVFLVCVFRSTRDTVSQSRNSQSLQQQRQGAHSAAASTGGRHWADGARRAERGQRAGGGGSRRPMSVVHYSISSGGLTGSTRPMSLPATWRGDIIREIIGGAGPGRASGGDEGEGGLLAARLSADDVEPAAVGPARRQVLIEEAVHSGKGDVESRGAAGASGA</sequence>
<reference evidence="10" key="3">
    <citation type="submission" date="2010-09" db="EMBL/GenBank/DDBJ databases">
        <title>Annotation of Gaeumannomyces graminis var. tritici R3-111a-1.</title>
        <authorList>
            <consortium name="The Broad Institute Genome Sequencing Platform"/>
            <person name="Ma L.-J."/>
            <person name="Dead R."/>
            <person name="Young S.K."/>
            <person name="Zeng Q."/>
            <person name="Gargeya S."/>
            <person name="Fitzgerald M."/>
            <person name="Haas B."/>
            <person name="Abouelleil A."/>
            <person name="Alvarado L."/>
            <person name="Arachchi H.M."/>
            <person name="Berlin A."/>
            <person name="Brown A."/>
            <person name="Chapman S.B."/>
            <person name="Chen Z."/>
            <person name="Dunbar C."/>
            <person name="Freedman E."/>
            <person name="Gearin G."/>
            <person name="Gellesch M."/>
            <person name="Goldberg J."/>
            <person name="Griggs A."/>
            <person name="Gujja S."/>
            <person name="Heiman D."/>
            <person name="Howarth C."/>
            <person name="Larson L."/>
            <person name="Lui A."/>
            <person name="MacDonald P.J.P."/>
            <person name="Mehta T."/>
            <person name="Montmayeur A."/>
            <person name="Murphy C."/>
            <person name="Neiman D."/>
            <person name="Pearson M."/>
            <person name="Priest M."/>
            <person name="Roberts A."/>
            <person name="Saif S."/>
            <person name="Shea T."/>
            <person name="Shenoy N."/>
            <person name="Sisk P."/>
            <person name="Stolte C."/>
            <person name="Sykes S."/>
            <person name="Yandava C."/>
            <person name="Wortman J."/>
            <person name="Nusbaum C."/>
            <person name="Birren B."/>
        </authorList>
    </citation>
    <scope>NUCLEOTIDE SEQUENCE</scope>
    <source>
        <strain evidence="10">R3-111a-1</strain>
    </source>
</reference>
<dbReference type="eggNOG" id="ENOG502SKG6">
    <property type="taxonomic scope" value="Eukaryota"/>
</dbReference>
<dbReference type="InterPro" id="IPR052337">
    <property type="entry name" value="SAT4-like"/>
</dbReference>
<dbReference type="RefSeq" id="XP_009223625.1">
    <property type="nucleotide sequence ID" value="XM_009225361.1"/>
</dbReference>
<feature type="transmembrane region" description="Helical" evidence="7">
    <location>
        <begin position="40"/>
        <end position="59"/>
    </location>
</feature>
<protein>
    <recommendedName>
        <fullName evidence="9">Rhodopsin domain-containing protein</fullName>
    </recommendedName>
</protein>
<dbReference type="Proteomes" id="UP000006039">
    <property type="component" value="Unassembled WGS sequence"/>
</dbReference>
<keyword evidence="2 7" id="KW-0812">Transmembrane</keyword>
<dbReference type="InterPro" id="IPR049326">
    <property type="entry name" value="Rhodopsin_dom_fungi"/>
</dbReference>
<accession>J3P1Y9</accession>
<evidence type="ECO:0000256" key="7">
    <source>
        <dbReference type="SAM" id="Phobius"/>
    </source>
</evidence>
<reference evidence="10" key="2">
    <citation type="submission" date="2010-07" db="EMBL/GenBank/DDBJ databases">
        <authorList>
            <consortium name="The Broad Institute Genome Sequencing Platform"/>
            <consortium name="Broad Institute Genome Sequencing Center for Infectious Disease"/>
            <person name="Ma L.-J."/>
            <person name="Dead R."/>
            <person name="Young S."/>
            <person name="Zeng Q."/>
            <person name="Koehrsen M."/>
            <person name="Alvarado L."/>
            <person name="Berlin A."/>
            <person name="Chapman S.B."/>
            <person name="Chen Z."/>
            <person name="Freedman E."/>
            <person name="Gellesch M."/>
            <person name="Goldberg J."/>
            <person name="Griggs A."/>
            <person name="Gujja S."/>
            <person name="Heilman E.R."/>
            <person name="Heiman D."/>
            <person name="Hepburn T."/>
            <person name="Howarth C."/>
            <person name="Jen D."/>
            <person name="Larson L."/>
            <person name="Mehta T."/>
            <person name="Neiman D."/>
            <person name="Pearson M."/>
            <person name="Roberts A."/>
            <person name="Saif S."/>
            <person name="Shea T."/>
            <person name="Shenoy N."/>
            <person name="Sisk P."/>
            <person name="Stolte C."/>
            <person name="Sykes S."/>
            <person name="Walk T."/>
            <person name="White J."/>
            <person name="Yandava C."/>
            <person name="Haas B."/>
            <person name="Nusbaum C."/>
            <person name="Birren B."/>
        </authorList>
    </citation>
    <scope>NUCLEOTIDE SEQUENCE</scope>
    <source>
        <strain evidence="10">R3-111a-1</strain>
    </source>
</reference>
<evidence type="ECO:0000256" key="8">
    <source>
        <dbReference type="SAM" id="SignalP"/>
    </source>
</evidence>
<dbReference type="GO" id="GO:0016020">
    <property type="term" value="C:membrane"/>
    <property type="evidence" value="ECO:0007669"/>
    <property type="project" value="UniProtKB-SubCell"/>
</dbReference>
<comment type="subcellular location">
    <subcellularLocation>
        <location evidence="1">Membrane</location>
        <topology evidence="1">Multi-pass membrane protein</topology>
    </subcellularLocation>
</comment>
<feature type="transmembrane region" description="Helical" evidence="7">
    <location>
        <begin position="228"/>
        <end position="249"/>
    </location>
</feature>
<dbReference type="STRING" id="644352.J3P1Y9"/>
<feature type="compositionally biased region" description="Basic and acidic residues" evidence="6">
    <location>
        <begin position="326"/>
        <end position="338"/>
    </location>
</feature>
<feature type="signal peptide" evidence="8">
    <location>
        <begin position="1"/>
        <end position="17"/>
    </location>
</feature>
<evidence type="ECO:0000256" key="6">
    <source>
        <dbReference type="SAM" id="MobiDB-lite"/>
    </source>
</evidence>
<feature type="transmembrane region" description="Helical" evidence="7">
    <location>
        <begin position="261"/>
        <end position="288"/>
    </location>
</feature>
<keyword evidence="4 7" id="KW-0472">Membrane</keyword>
<gene>
    <name evidence="11" type="primary">20347995</name>
    <name evidence="10" type="ORF">GGTG_07537</name>
</gene>
<evidence type="ECO:0000256" key="3">
    <source>
        <dbReference type="ARBA" id="ARBA00022989"/>
    </source>
</evidence>
<reference evidence="11" key="5">
    <citation type="submission" date="2018-04" db="UniProtKB">
        <authorList>
            <consortium name="EnsemblFungi"/>
        </authorList>
    </citation>
    <scope>IDENTIFICATION</scope>
    <source>
        <strain evidence="11">R3-111a-1</strain>
    </source>
</reference>
<evidence type="ECO:0000256" key="2">
    <source>
        <dbReference type="ARBA" id="ARBA00022692"/>
    </source>
</evidence>
<organism evidence="10">
    <name type="scientific">Gaeumannomyces tritici (strain R3-111a-1)</name>
    <name type="common">Wheat and barley take-all root rot fungus</name>
    <name type="synonym">Gaeumannomyces graminis var. tritici</name>
    <dbReference type="NCBI Taxonomy" id="644352"/>
    <lineage>
        <taxon>Eukaryota</taxon>
        <taxon>Fungi</taxon>
        <taxon>Dikarya</taxon>
        <taxon>Ascomycota</taxon>
        <taxon>Pezizomycotina</taxon>
        <taxon>Sordariomycetes</taxon>
        <taxon>Sordariomycetidae</taxon>
        <taxon>Magnaporthales</taxon>
        <taxon>Magnaporthaceae</taxon>
        <taxon>Gaeumannomyces</taxon>
    </lineage>
</organism>
<feature type="transmembrane region" description="Helical" evidence="7">
    <location>
        <begin position="190"/>
        <end position="208"/>
    </location>
</feature>
<comment type="similarity">
    <text evidence="5">Belongs to the SAT4 family.</text>
</comment>
<reference evidence="12" key="1">
    <citation type="submission" date="2010-07" db="EMBL/GenBank/DDBJ databases">
        <title>The genome sequence of Gaeumannomyces graminis var. tritici strain R3-111a-1.</title>
        <authorList>
            <consortium name="The Broad Institute Genome Sequencing Platform"/>
            <person name="Ma L.-J."/>
            <person name="Dead R."/>
            <person name="Young S."/>
            <person name="Zeng Q."/>
            <person name="Koehrsen M."/>
            <person name="Alvarado L."/>
            <person name="Berlin A."/>
            <person name="Chapman S.B."/>
            <person name="Chen Z."/>
            <person name="Freedman E."/>
            <person name="Gellesch M."/>
            <person name="Goldberg J."/>
            <person name="Griggs A."/>
            <person name="Gujja S."/>
            <person name="Heilman E.R."/>
            <person name="Heiman D."/>
            <person name="Hepburn T."/>
            <person name="Howarth C."/>
            <person name="Jen D."/>
            <person name="Larson L."/>
            <person name="Mehta T."/>
            <person name="Neiman D."/>
            <person name="Pearson M."/>
            <person name="Roberts A."/>
            <person name="Saif S."/>
            <person name="Shea T."/>
            <person name="Shenoy N."/>
            <person name="Sisk P."/>
            <person name="Stolte C."/>
            <person name="Sykes S."/>
            <person name="Walk T."/>
            <person name="White J."/>
            <person name="Yandava C."/>
            <person name="Haas B."/>
            <person name="Nusbaum C."/>
            <person name="Birren B."/>
        </authorList>
    </citation>
    <scope>NUCLEOTIDE SEQUENCE [LARGE SCALE GENOMIC DNA]</scope>
    <source>
        <strain evidence="12">R3-111a-1</strain>
    </source>
</reference>
<dbReference type="EMBL" id="GL385398">
    <property type="protein sequence ID" value="EJT73681.1"/>
    <property type="molecule type" value="Genomic_DNA"/>
</dbReference>
<proteinExistence type="inferred from homology"/>
<dbReference type="EnsemblFungi" id="EJT73681">
    <property type="protein sequence ID" value="EJT73681"/>
    <property type="gene ID" value="GGTG_07537"/>
</dbReference>
<dbReference type="HOGENOM" id="CLU_028200_6_5_1"/>
<evidence type="ECO:0000256" key="1">
    <source>
        <dbReference type="ARBA" id="ARBA00004141"/>
    </source>
</evidence>
<dbReference type="AlphaFoldDB" id="J3P1Y9"/>
<reference evidence="11" key="4">
    <citation type="journal article" date="2015" name="G3 (Bethesda)">
        <title>Genome sequences of three phytopathogenic species of the Magnaporthaceae family of fungi.</title>
        <authorList>
            <person name="Okagaki L.H."/>
            <person name="Nunes C.C."/>
            <person name="Sailsbery J."/>
            <person name="Clay B."/>
            <person name="Brown D."/>
            <person name="John T."/>
            <person name="Oh Y."/>
            <person name="Young N."/>
            <person name="Fitzgerald M."/>
            <person name="Haas B.J."/>
            <person name="Zeng Q."/>
            <person name="Young S."/>
            <person name="Adiconis X."/>
            <person name="Fan L."/>
            <person name="Levin J.Z."/>
            <person name="Mitchell T.K."/>
            <person name="Okubara P.A."/>
            <person name="Farman M.L."/>
            <person name="Kohn L.M."/>
            <person name="Birren B."/>
            <person name="Ma L.-J."/>
            <person name="Dean R.A."/>
        </authorList>
    </citation>
    <scope>NUCLEOTIDE SEQUENCE</scope>
    <source>
        <strain evidence="11">R3-111a-1</strain>
    </source>
</reference>
<name>J3P1Y9_GAET3</name>
<evidence type="ECO:0000256" key="4">
    <source>
        <dbReference type="ARBA" id="ARBA00023136"/>
    </source>
</evidence>
<feature type="transmembrane region" description="Helical" evidence="7">
    <location>
        <begin position="143"/>
        <end position="170"/>
    </location>
</feature>
<dbReference type="VEuPathDB" id="FungiDB:GGTG_07537"/>
<evidence type="ECO:0000313" key="10">
    <source>
        <dbReference type="EMBL" id="EJT73681.1"/>
    </source>
</evidence>
<dbReference type="OrthoDB" id="2496787at2759"/>
<evidence type="ECO:0000313" key="11">
    <source>
        <dbReference type="EnsemblFungi" id="EJT73681"/>
    </source>
</evidence>
<feature type="transmembrane region" description="Helical" evidence="7">
    <location>
        <begin position="103"/>
        <end position="122"/>
    </location>
</feature>
<keyword evidence="3 7" id="KW-1133">Transmembrane helix</keyword>
<dbReference type="GeneID" id="20347995"/>